<dbReference type="InterPro" id="IPR050261">
    <property type="entry name" value="FrsA_esterase"/>
</dbReference>
<dbReference type="RefSeq" id="WP_308730851.1">
    <property type="nucleotide sequence ID" value="NZ_JAJEQN010000001.1"/>
</dbReference>
<dbReference type="GO" id="GO:0016787">
    <property type="term" value="F:hydrolase activity"/>
    <property type="evidence" value="ECO:0007669"/>
    <property type="project" value="UniProtKB-KW"/>
</dbReference>
<comment type="caution">
    <text evidence="2">The sequence shown here is derived from an EMBL/GenBank/DDBJ whole genome shotgun (WGS) entry which is preliminary data.</text>
</comment>
<dbReference type="Proteomes" id="UP001198200">
    <property type="component" value="Unassembled WGS sequence"/>
</dbReference>
<proteinExistence type="predicted"/>
<organism evidence="2 3">
    <name type="scientific">Anthropogastromicrobium aceti</name>
    <dbReference type="NCBI Taxonomy" id="2981768"/>
    <lineage>
        <taxon>Bacteria</taxon>
        <taxon>Bacillati</taxon>
        <taxon>Bacillota</taxon>
        <taxon>Clostridia</taxon>
        <taxon>Lachnospirales</taxon>
        <taxon>Lachnospiraceae</taxon>
        <taxon>Anthropogastromicrobium</taxon>
    </lineage>
</organism>
<evidence type="ECO:0000259" key="1">
    <source>
        <dbReference type="Pfam" id="PF12146"/>
    </source>
</evidence>
<gene>
    <name evidence="2" type="ORF">LKD48_00705</name>
</gene>
<dbReference type="Gene3D" id="3.40.50.1820">
    <property type="entry name" value="alpha/beta hydrolase"/>
    <property type="match status" value="1"/>
</dbReference>
<dbReference type="AlphaFoldDB" id="A0AAE3E179"/>
<reference evidence="2 3" key="1">
    <citation type="submission" date="2021-10" db="EMBL/GenBank/DDBJ databases">
        <title>Anaerobic single-cell dispensing facilitates the cultivation of human gut bacteria.</title>
        <authorList>
            <person name="Afrizal A."/>
        </authorList>
    </citation>
    <scope>NUCLEOTIDE SEQUENCE [LARGE SCALE GENOMIC DNA]</scope>
    <source>
        <strain evidence="2 3">CLA-AA-H224</strain>
    </source>
</reference>
<dbReference type="EMBL" id="JAJEQN010000001">
    <property type="protein sequence ID" value="MCC2220169.1"/>
    <property type="molecule type" value="Genomic_DNA"/>
</dbReference>
<dbReference type="PANTHER" id="PTHR22946">
    <property type="entry name" value="DIENELACTONE HYDROLASE DOMAIN-CONTAINING PROTEIN-RELATED"/>
    <property type="match status" value="1"/>
</dbReference>
<protein>
    <submittedName>
        <fullName evidence="2">Alpha/beta fold hydrolase</fullName>
    </submittedName>
</protein>
<keyword evidence="2" id="KW-0378">Hydrolase</keyword>
<name>A0AAE3E179_9FIRM</name>
<accession>A0AAE3E179</accession>
<dbReference type="Pfam" id="PF12146">
    <property type="entry name" value="Hydrolase_4"/>
    <property type="match status" value="1"/>
</dbReference>
<evidence type="ECO:0000313" key="3">
    <source>
        <dbReference type="Proteomes" id="UP001198200"/>
    </source>
</evidence>
<dbReference type="InterPro" id="IPR022742">
    <property type="entry name" value="Hydrolase_4"/>
</dbReference>
<evidence type="ECO:0000313" key="2">
    <source>
        <dbReference type="EMBL" id="MCC2220169.1"/>
    </source>
</evidence>
<dbReference type="SUPFAM" id="SSF53474">
    <property type="entry name" value="alpha/beta-Hydrolases"/>
    <property type="match status" value="1"/>
</dbReference>
<keyword evidence="3" id="KW-1185">Reference proteome</keyword>
<feature type="domain" description="Serine aminopeptidase S33" evidence="1">
    <location>
        <begin position="31"/>
        <end position="146"/>
    </location>
</feature>
<sequence>MMGEKLTFQKKNGQKIVGKAYFAGIDKKYPTVIFAHGFGSNYRDLEHHGAGFAESGINCIFFDFCGGGLKSLSDGKMTQMTVLTEAEDLTEVISQVQQMKNVDSDQLFIQGESQGGFVSAYVAAQIPEKIKGLILWYPAFVIPDDAKRRFEENENTCFGQQLSPDYNKVAKDIDIFNVITGYKKSVMIIHGENDNCVPISYSEQAEKVYENVKLIRIPKAGHGFDGEDSQFAREQSIEFIRKNLK</sequence>
<dbReference type="InterPro" id="IPR029058">
    <property type="entry name" value="AB_hydrolase_fold"/>
</dbReference>